<dbReference type="GeneID" id="87811396"/>
<protein>
    <submittedName>
        <fullName evidence="3">L-threonate dehydrogenase</fullName>
    </submittedName>
</protein>
<dbReference type="PANTHER" id="PTHR43060">
    <property type="entry name" value="3-HYDROXYISOBUTYRATE DEHYDROGENASE-LIKE 1, MITOCHONDRIAL-RELATED"/>
    <property type="match status" value="1"/>
</dbReference>
<sequence length="440" mass="46213">MAPPVTVGWCGLGAMGSGMVSSLLAQKFTVKAYDIYQPSVDAVVQKGAIPCSDPREAATDVDVLGLMVVNAAQVEDIANKVSDVLKPNTSVICFSTVPPTFLSTLQTQLDKAGRGIQLVDAPVSGGFIRAADGELSIMAAGVDEALKKTGPVLDALTRSPGKLAVVGTQVGQASDFKLINQVLCAIHIAAASEAMALAANLGVNPRKLYNALKDSSFMFGHRVPWQLRDDGLPKSAMTIICKDVGIVMDEARLIGFPAPLSSTSEQLFSAALGAGLSKDDDANLVKLWQKFGGKSVVESGTIDEEEAIARAAVGGEEHIATVSKLLYAVHTVAAAEALAFARQKNMNLEAVFDVVSTSAASSQPLVAFKNELSWPNDYSPKAGQLSVQALLSQLDQVLVEAKRTSTPLFLTQAAYQQLIVASRKGWGGEGASVVGRLWSQ</sequence>
<dbReference type="Proteomes" id="UP000827549">
    <property type="component" value="Chromosome 6"/>
</dbReference>
<dbReference type="Pfam" id="PF14833">
    <property type="entry name" value="NAD_binding_11"/>
    <property type="match status" value="2"/>
</dbReference>
<dbReference type="InterPro" id="IPR013328">
    <property type="entry name" value="6PGD_dom2"/>
</dbReference>
<dbReference type="InterPro" id="IPR029154">
    <property type="entry name" value="HIBADH-like_NADP-bd"/>
</dbReference>
<dbReference type="InterPro" id="IPR006115">
    <property type="entry name" value="6PGDH_NADP-bd"/>
</dbReference>
<dbReference type="InterPro" id="IPR008927">
    <property type="entry name" value="6-PGluconate_DH-like_C_sf"/>
</dbReference>
<keyword evidence="4" id="KW-1185">Reference proteome</keyword>
<accession>A0AAF0YIQ6</accession>
<evidence type="ECO:0000313" key="3">
    <source>
        <dbReference type="EMBL" id="WOO84714.1"/>
    </source>
</evidence>
<dbReference type="SUPFAM" id="SSF48179">
    <property type="entry name" value="6-phosphogluconate dehydrogenase C-terminal domain-like"/>
    <property type="match status" value="2"/>
</dbReference>
<reference evidence="3" key="1">
    <citation type="submission" date="2023-10" db="EMBL/GenBank/DDBJ databases">
        <authorList>
            <person name="Noh H."/>
        </authorList>
    </citation>
    <scope>NUCLEOTIDE SEQUENCE</scope>
    <source>
        <strain evidence="3">DUCC4014</strain>
    </source>
</reference>
<dbReference type="RefSeq" id="XP_062630740.1">
    <property type="nucleotide sequence ID" value="XM_062774756.1"/>
</dbReference>
<dbReference type="AlphaFoldDB" id="A0AAF0YIQ6"/>
<dbReference type="Pfam" id="PF03446">
    <property type="entry name" value="NAD_binding_2"/>
    <property type="match status" value="1"/>
</dbReference>
<evidence type="ECO:0000313" key="4">
    <source>
        <dbReference type="Proteomes" id="UP000827549"/>
    </source>
</evidence>
<dbReference type="Gene3D" id="1.10.1040.10">
    <property type="entry name" value="N-(1-d-carboxylethyl)-l-norvaline Dehydrogenase, domain 2"/>
    <property type="match status" value="2"/>
</dbReference>
<dbReference type="GO" id="GO:0051287">
    <property type="term" value="F:NAD binding"/>
    <property type="evidence" value="ECO:0007669"/>
    <property type="project" value="InterPro"/>
</dbReference>
<dbReference type="InterPro" id="IPR036291">
    <property type="entry name" value="NAD(P)-bd_dom_sf"/>
</dbReference>
<gene>
    <name evidence="3" type="primary">ltnD_1</name>
    <name evidence="3" type="ORF">LOC62_06G008229</name>
</gene>
<proteinExistence type="predicted"/>
<evidence type="ECO:0000259" key="1">
    <source>
        <dbReference type="Pfam" id="PF03446"/>
    </source>
</evidence>
<dbReference type="PANTHER" id="PTHR43060:SF17">
    <property type="entry name" value="L-THREONATE DEHYDROGENASE"/>
    <property type="match status" value="1"/>
</dbReference>
<name>A0AAF0YIQ6_9TREE</name>
<dbReference type="SUPFAM" id="SSF51735">
    <property type="entry name" value="NAD(P)-binding Rossmann-fold domains"/>
    <property type="match status" value="1"/>
</dbReference>
<feature type="domain" description="6-phosphogluconate dehydrogenase NADP-binding" evidence="1">
    <location>
        <begin position="6"/>
        <end position="158"/>
    </location>
</feature>
<evidence type="ECO:0000259" key="2">
    <source>
        <dbReference type="Pfam" id="PF14833"/>
    </source>
</evidence>
<feature type="domain" description="3-hydroxyisobutyrate dehydrogenase-like NAD-binding" evidence="2">
    <location>
        <begin position="171"/>
        <end position="287"/>
    </location>
</feature>
<dbReference type="GO" id="GO:0050661">
    <property type="term" value="F:NADP binding"/>
    <property type="evidence" value="ECO:0007669"/>
    <property type="project" value="InterPro"/>
</dbReference>
<dbReference type="Gene3D" id="3.40.50.720">
    <property type="entry name" value="NAD(P)-binding Rossmann-like Domain"/>
    <property type="match status" value="1"/>
</dbReference>
<organism evidence="3 4">
    <name type="scientific">Vanrija pseudolonga</name>
    <dbReference type="NCBI Taxonomy" id="143232"/>
    <lineage>
        <taxon>Eukaryota</taxon>
        <taxon>Fungi</taxon>
        <taxon>Dikarya</taxon>
        <taxon>Basidiomycota</taxon>
        <taxon>Agaricomycotina</taxon>
        <taxon>Tremellomycetes</taxon>
        <taxon>Trichosporonales</taxon>
        <taxon>Trichosporonaceae</taxon>
        <taxon>Vanrija</taxon>
    </lineage>
</organism>
<feature type="domain" description="3-hydroxyisobutyrate dehydrogenase-like NAD-binding" evidence="2">
    <location>
        <begin position="322"/>
        <end position="432"/>
    </location>
</feature>
<dbReference type="EMBL" id="CP086719">
    <property type="protein sequence ID" value="WOO84714.1"/>
    <property type="molecule type" value="Genomic_DNA"/>
</dbReference>